<organism evidence="7 8">
    <name type="scientific">Microbacterium bovistercoris</name>
    <dbReference type="NCBI Taxonomy" id="2293570"/>
    <lineage>
        <taxon>Bacteria</taxon>
        <taxon>Bacillati</taxon>
        <taxon>Actinomycetota</taxon>
        <taxon>Actinomycetes</taxon>
        <taxon>Micrococcales</taxon>
        <taxon>Microbacteriaceae</taxon>
        <taxon>Microbacterium</taxon>
    </lineage>
</organism>
<dbReference type="SMART" id="SM00421">
    <property type="entry name" value="HTH_LUXR"/>
    <property type="match status" value="1"/>
</dbReference>
<dbReference type="CDD" id="cd17535">
    <property type="entry name" value="REC_NarL-like"/>
    <property type="match status" value="1"/>
</dbReference>
<comment type="caution">
    <text evidence="7">The sequence shown here is derived from an EMBL/GenBank/DDBJ whole genome shotgun (WGS) entry which is preliminary data.</text>
</comment>
<dbReference type="SMART" id="SM00448">
    <property type="entry name" value="REC"/>
    <property type="match status" value="1"/>
</dbReference>
<sequence length="218" mass="23414">MRVMLAEDSALLREGIAQLLTAEGHDVVASVGTAADLLREVALDPPDLVIADVRMPPDFVDEGIRAALEIRRSRPAVAVLVLSQYVERRHARELLDGEGGVGYLLKDRVSDIPGFLDAIERVAGGGTAFDPEVIRQLLAAQDRPAERFAGLSERERAVLDLLAQGHSNAAIAERLHMSLSGVEKHINTIFGKAGIVADGRYNRRVLAVLAYLGPPSGA</sequence>
<keyword evidence="1 5" id="KW-0597">Phosphoprotein</keyword>
<evidence type="ECO:0000259" key="6">
    <source>
        <dbReference type="PROSITE" id="PS50110"/>
    </source>
</evidence>
<evidence type="ECO:0000313" key="8">
    <source>
        <dbReference type="Proteomes" id="UP000262172"/>
    </source>
</evidence>
<evidence type="ECO:0000256" key="3">
    <source>
        <dbReference type="ARBA" id="ARBA00023125"/>
    </source>
</evidence>
<evidence type="ECO:0000256" key="4">
    <source>
        <dbReference type="ARBA" id="ARBA00023163"/>
    </source>
</evidence>
<feature type="domain" description="Response regulatory" evidence="6">
    <location>
        <begin position="2"/>
        <end position="121"/>
    </location>
</feature>
<dbReference type="SUPFAM" id="SSF52172">
    <property type="entry name" value="CheY-like"/>
    <property type="match status" value="1"/>
</dbReference>
<dbReference type="Gene3D" id="3.40.50.2300">
    <property type="match status" value="1"/>
</dbReference>
<keyword evidence="8" id="KW-1185">Reference proteome</keyword>
<dbReference type="OrthoDB" id="9808843at2"/>
<dbReference type="Pfam" id="PF00072">
    <property type="entry name" value="Response_reg"/>
    <property type="match status" value="1"/>
</dbReference>
<keyword evidence="2" id="KW-0805">Transcription regulation</keyword>
<dbReference type="PANTHER" id="PTHR43214">
    <property type="entry name" value="TWO-COMPONENT RESPONSE REGULATOR"/>
    <property type="match status" value="1"/>
</dbReference>
<dbReference type="GO" id="GO:0000160">
    <property type="term" value="P:phosphorelay signal transduction system"/>
    <property type="evidence" value="ECO:0007669"/>
    <property type="project" value="InterPro"/>
</dbReference>
<dbReference type="PANTHER" id="PTHR43214:SF24">
    <property type="entry name" value="TRANSCRIPTIONAL REGULATORY PROTEIN NARL-RELATED"/>
    <property type="match status" value="1"/>
</dbReference>
<dbReference type="Pfam" id="PF00196">
    <property type="entry name" value="GerE"/>
    <property type="match status" value="1"/>
</dbReference>
<feature type="modified residue" description="4-aspartylphosphate" evidence="5">
    <location>
        <position position="52"/>
    </location>
</feature>
<keyword evidence="3 7" id="KW-0238">DNA-binding</keyword>
<dbReference type="InterPro" id="IPR000792">
    <property type="entry name" value="Tscrpt_reg_LuxR_C"/>
</dbReference>
<dbReference type="GO" id="GO:0003677">
    <property type="term" value="F:DNA binding"/>
    <property type="evidence" value="ECO:0007669"/>
    <property type="project" value="UniProtKB-KW"/>
</dbReference>
<dbReference type="InterPro" id="IPR058245">
    <property type="entry name" value="NreC/VraR/RcsB-like_REC"/>
</dbReference>
<name>A0A371NU00_9MICO</name>
<dbReference type="Proteomes" id="UP000262172">
    <property type="component" value="Unassembled WGS sequence"/>
</dbReference>
<dbReference type="EMBL" id="QUAB01000039">
    <property type="protein sequence ID" value="REJ05869.1"/>
    <property type="molecule type" value="Genomic_DNA"/>
</dbReference>
<protein>
    <submittedName>
        <fullName evidence="7">DNA-binding response regulator</fullName>
    </submittedName>
</protein>
<keyword evidence="4" id="KW-0804">Transcription</keyword>
<evidence type="ECO:0000256" key="5">
    <source>
        <dbReference type="PROSITE-ProRule" id="PRU00169"/>
    </source>
</evidence>
<dbReference type="GO" id="GO:0006355">
    <property type="term" value="P:regulation of DNA-templated transcription"/>
    <property type="evidence" value="ECO:0007669"/>
    <property type="project" value="InterPro"/>
</dbReference>
<evidence type="ECO:0000256" key="2">
    <source>
        <dbReference type="ARBA" id="ARBA00023015"/>
    </source>
</evidence>
<dbReference type="PROSITE" id="PS50110">
    <property type="entry name" value="RESPONSE_REGULATORY"/>
    <property type="match status" value="1"/>
</dbReference>
<reference evidence="7 8" key="1">
    <citation type="submission" date="2018-08" db="EMBL/GenBank/DDBJ databases">
        <title>Isolation, diversity and antifungal activity of Actinobacteria from cow dung.</title>
        <authorList>
            <person name="Ling L."/>
        </authorList>
    </citation>
    <scope>NUCLEOTIDE SEQUENCE [LARGE SCALE GENOMIC DNA]</scope>
    <source>
        <strain evidence="7 8">NEAU-LLE</strain>
    </source>
</reference>
<accession>A0A371NU00</accession>
<gene>
    <name evidence="7" type="ORF">DY023_07930</name>
</gene>
<evidence type="ECO:0000313" key="7">
    <source>
        <dbReference type="EMBL" id="REJ05869.1"/>
    </source>
</evidence>
<dbReference type="CDD" id="cd06170">
    <property type="entry name" value="LuxR_C_like"/>
    <property type="match status" value="1"/>
</dbReference>
<dbReference type="AlphaFoldDB" id="A0A371NU00"/>
<dbReference type="SUPFAM" id="SSF46894">
    <property type="entry name" value="C-terminal effector domain of the bipartite response regulators"/>
    <property type="match status" value="1"/>
</dbReference>
<dbReference type="PRINTS" id="PR00038">
    <property type="entry name" value="HTHLUXR"/>
</dbReference>
<evidence type="ECO:0000256" key="1">
    <source>
        <dbReference type="ARBA" id="ARBA00022553"/>
    </source>
</evidence>
<dbReference type="InterPro" id="IPR001789">
    <property type="entry name" value="Sig_transdc_resp-reg_receiver"/>
</dbReference>
<dbReference type="InterPro" id="IPR039420">
    <property type="entry name" value="WalR-like"/>
</dbReference>
<dbReference type="InterPro" id="IPR016032">
    <property type="entry name" value="Sig_transdc_resp-reg_C-effctor"/>
</dbReference>
<dbReference type="InterPro" id="IPR011006">
    <property type="entry name" value="CheY-like_superfamily"/>
</dbReference>
<proteinExistence type="predicted"/>